<proteinExistence type="predicted"/>
<gene>
    <name evidence="1" type="ORF">GCM10011494_01850</name>
</gene>
<organism evidence="1 2">
    <name type="scientific">Novosphingobium endophyticum</name>
    <dbReference type="NCBI Taxonomy" id="1955250"/>
    <lineage>
        <taxon>Bacteria</taxon>
        <taxon>Pseudomonadati</taxon>
        <taxon>Pseudomonadota</taxon>
        <taxon>Alphaproteobacteria</taxon>
        <taxon>Sphingomonadales</taxon>
        <taxon>Sphingomonadaceae</taxon>
        <taxon>Novosphingobium</taxon>
    </lineage>
</organism>
<name>A0A916TP28_9SPHN</name>
<keyword evidence="2" id="KW-1185">Reference proteome</keyword>
<protein>
    <submittedName>
        <fullName evidence="1">Uncharacterized protein</fullName>
    </submittedName>
</protein>
<sequence length="105" mass="11641">MKLVIRLAVLAGILFMVWRFAVPVYAEWRIRSALTETGMSEKGADCTARRIARRLSPPQLANLQALDGEKERLGDWVNAVEQIDDREVIVVATTSLALCSTGLAR</sequence>
<evidence type="ECO:0000313" key="2">
    <source>
        <dbReference type="Proteomes" id="UP000608154"/>
    </source>
</evidence>
<reference evidence="1" key="1">
    <citation type="journal article" date="2014" name="Int. J. Syst. Evol. Microbiol.">
        <title>Complete genome sequence of Corynebacterium casei LMG S-19264T (=DSM 44701T), isolated from a smear-ripened cheese.</title>
        <authorList>
            <consortium name="US DOE Joint Genome Institute (JGI-PGF)"/>
            <person name="Walter F."/>
            <person name="Albersmeier A."/>
            <person name="Kalinowski J."/>
            <person name="Ruckert C."/>
        </authorList>
    </citation>
    <scope>NUCLEOTIDE SEQUENCE</scope>
    <source>
        <strain evidence="1">CGMCC 1.15095</strain>
    </source>
</reference>
<dbReference type="Proteomes" id="UP000608154">
    <property type="component" value="Unassembled WGS sequence"/>
</dbReference>
<comment type="caution">
    <text evidence="1">The sequence shown here is derived from an EMBL/GenBank/DDBJ whole genome shotgun (WGS) entry which is preliminary data.</text>
</comment>
<evidence type="ECO:0000313" key="1">
    <source>
        <dbReference type="EMBL" id="GGB87138.1"/>
    </source>
</evidence>
<dbReference type="AlphaFoldDB" id="A0A916TP28"/>
<accession>A0A916TP28</accession>
<dbReference type="RefSeq" id="WP_188767290.1">
    <property type="nucleotide sequence ID" value="NZ_BMHK01000001.1"/>
</dbReference>
<reference evidence="1" key="2">
    <citation type="submission" date="2020-09" db="EMBL/GenBank/DDBJ databases">
        <authorList>
            <person name="Sun Q."/>
            <person name="Zhou Y."/>
        </authorList>
    </citation>
    <scope>NUCLEOTIDE SEQUENCE</scope>
    <source>
        <strain evidence="1">CGMCC 1.15095</strain>
    </source>
</reference>
<dbReference type="EMBL" id="BMHK01000001">
    <property type="protein sequence ID" value="GGB87138.1"/>
    <property type="molecule type" value="Genomic_DNA"/>
</dbReference>